<dbReference type="GO" id="GO:0016757">
    <property type="term" value="F:glycosyltransferase activity"/>
    <property type="evidence" value="ECO:0007669"/>
    <property type="project" value="UniProtKB-KW"/>
</dbReference>
<sequence>MVKNGMIGGDRASSQDRPEAHGDVRDTSIGPQDVVTKLELTLQPDPRRTVIRPFEPGDPAGVGAKVPRVRRIADRIAGLPDERVNALCGLLRRPLAERMVEPEARLRERFEAVRRSHDLPALDPQRAVLAGAYFSQEYAFESAALFNPSVIPHPDQAGLADGEIRLLMSLRGVGEGHISSVTFRVLRWRPGSEPILDPVGERAVMPIVEHEVEDRTIFSWPESIAPADAVLFPVTDSQRQGIEDARFVRFTEEDGSSRVFATYTAFDGREARSEMLETLNGDCFTLRPLTGACVRNKGMALFPRRIGGRFAMLSRLDNENIYLMRSNDPYRWEEAELLLRPQQDWEFVQIGNCGSPIELDEGWLVLTHGVGVMRSYSIGAVLLDKNDPTRVLARTPQPLLRPHPEERGGYVPNVVYSCGGLVHDRVLLLPYAVSDRYTAFATAPVDRVLAAME</sequence>
<dbReference type="PANTHER" id="PTHR34106">
    <property type="entry name" value="GLYCOSIDASE"/>
    <property type="match status" value="1"/>
</dbReference>
<comment type="similarity">
    <text evidence="3">Belongs to the glycosyl hydrolase 130 family.</text>
</comment>
<dbReference type="STRING" id="1166337.SAMN05192580_1234"/>
<dbReference type="InterPro" id="IPR007184">
    <property type="entry name" value="Mannoside_phosphorylase"/>
</dbReference>
<name>A0A1I6K1T5_9SPHN</name>
<dbReference type="EMBL" id="FOZG01000001">
    <property type="protein sequence ID" value="SFR85215.1"/>
    <property type="molecule type" value="Genomic_DNA"/>
</dbReference>
<evidence type="ECO:0000256" key="1">
    <source>
        <dbReference type="ARBA" id="ARBA00022676"/>
    </source>
</evidence>
<feature type="region of interest" description="Disordered" evidence="4">
    <location>
        <begin position="1"/>
        <end position="32"/>
    </location>
</feature>
<dbReference type="Proteomes" id="UP000198824">
    <property type="component" value="Unassembled WGS sequence"/>
</dbReference>
<organism evidence="5 6">
    <name type="scientific">Sphingomonas jatrophae</name>
    <dbReference type="NCBI Taxonomy" id="1166337"/>
    <lineage>
        <taxon>Bacteria</taxon>
        <taxon>Pseudomonadati</taxon>
        <taxon>Pseudomonadota</taxon>
        <taxon>Alphaproteobacteria</taxon>
        <taxon>Sphingomonadales</taxon>
        <taxon>Sphingomonadaceae</taxon>
        <taxon>Sphingomonas</taxon>
    </lineage>
</organism>
<dbReference type="GO" id="GO:0016787">
    <property type="term" value="F:hydrolase activity"/>
    <property type="evidence" value="ECO:0007669"/>
    <property type="project" value="UniProtKB-KW"/>
</dbReference>
<dbReference type="CDD" id="cd18613">
    <property type="entry name" value="GH130"/>
    <property type="match status" value="1"/>
</dbReference>
<feature type="compositionally biased region" description="Basic and acidic residues" evidence="4">
    <location>
        <begin position="13"/>
        <end position="26"/>
    </location>
</feature>
<evidence type="ECO:0000256" key="2">
    <source>
        <dbReference type="ARBA" id="ARBA00022679"/>
    </source>
</evidence>
<dbReference type="RefSeq" id="WP_242653336.1">
    <property type="nucleotide sequence ID" value="NZ_FOZG01000001.1"/>
</dbReference>
<gene>
    <name evidence="5" type="ORF">SAMN05192580_1234</name>
</gene>
<accession>A0A1I6K1T5</accession>
<reference evidence="5 6" key="1">
    <citation type="submission" date="2016-10" db="EMBL/GenBank/DDBJ databases">
        <authorList>
            <person name="de Groot N.N."/>
        </authorList>
    </citation>
    <scope>NUCLEOTIDE SEQUENCE [LARGE SCALE GENOMIC DNA]</scope>
    <source>
        <strain evidence="5 6">S5-249</strain>
    </source>
</reference>
<evidence type="ECO:0000313" key="6">
    <source>
        <dbReference type="Proteomes" id="UP000198824"/>
    </source>
</evidence>
<dbReference type="InterPro" id="IPR023296">
    <property type="entry name" value="Glyco_hydro_beta-prop_sf"/>
</dbReference>
<keyword evidence="5" id="KW-0378">Hydrolase</keyword>
<proteinExistence type="inferred from homology"/>
<dbReference type="AlphaFoldDB" id="A0A1I6K1T5"/>
<keyword evidence="1" id="KW-0328">Glycosyltransferase</keyword>
<protein>
    <submittedName>
        <fullName evidence="5">Predicted glycosyl hydrolase, GH43/DUF377 family</fullName>
    </submittedName>
</protein>
<keyword evidence="2" id="KW-0808">Transferase</keyword>
<evidence type="ECO:0000256" key="3">
    <source>
        <dbReference type="ARBA" id="ARBA00024356"/>
    </source>
</evidence>
<dbReference type="Gene3D" id="2.115.10.20">
    <property type="entry name" value="Glycosyl hydrolase domain, family 43"/>
    <property type="match status" value="1"/>
</dbReference>
<evidence type="ECO:0000313" key="5">
    <source>
        <dbReference type="EMBL" id="SFR85215.1"/>
    </source>
</evidence>
<keyword evidence="6" id="KW-1185">Reference proteome</keyword>
<dbReference type="PANTHER" id="PTHR34106:SF4">
    <property type="entry name" value="BLL5143 PROTEIN"/>
    <property type="match status" value="1"/>
</dbReference>
<evidence type="ECO:0000256" key="4">
    <source>
        <dbReference type="SAM" id="MobiDB-lite"/>
    </source>
</evidence>
<dbReference type="SUPFAM" id="SSF75005">
    <property type="entry name" value="Arabinanase/levansucrase/invertase"/>
    <property type="match status" value="1"/>
</dbReference>
<dbReference type="Pfam" id="PF04041">
    <property type="entry name" value="Glyco_hydro_130"/>
    <property type="match status" value="1"/>
</dbReference>